<dbReference type="PANTHER" id="PTHR43335:SF2">
    <property type="entry name" value="ABC TRANSPORTER, ATP-BINDING PROTEIN"/>
    <property type="match status" value="1"/>
</dbReference>
<dbReference type="Gene3D" id="3.40.50.300">
    <property type="entry name" value="P-loop containing nucleotide triphosphate hydrolases"/>
    <property type="match status" value="1"/>
</dbReference>
<dbReference type="InterPro" id="IPR017871">
    <property type="entry name" value="ABC_transporter-like_CS"/>
</dbReference>
<evidence type="ECO:0000259" key="5">
    <source>
        <dbReference type="PROSITE" id="PS50893"/>
    </source>
</evidence>
<keyword evidence="4 6" id="KW-0067">ATP-binding</keyword>
<proteinExistence type="inferred from homology"/>
<dbReference type="EMBL" id="QETB01000004">
    <property type="protein sequence ID" value="PWF25900.1"/>
    <property type="molecule type" value="Genomic_DNA"/>
</dbReference>
<evidence type="ECO:0000256" key="3">
    <source>
        <dbReference type="ARBA" id="ARBA00022741"/>
    </source>
</evidence>
<dbReference type="InterPro" id="IPR003439">
    <property type="entry name" value="ABC_transporter-like_ATP-bd"/>
</dbReference>
<protein>
    <submittedName>
        <fullName evidence="6">Multidrug ABC transporter ATP-binding protein</fullName>
    </submittedName>
</protein>
<dbReference type="PROSITE" id="PS50893">
    <property type="entry name" value="ABC_TRANSPORTER_2"/>
    <property type="match status" value="1"/>
</dbReference>
<comment type="caution">
    <text evidence="6">The sequence shown here is derived from an EMBL/GenBank/DDBJ whole genome shotgun (WGS) entry which is preliminary data.</text>
</comment>
<dbReference type="Proteomes" id="UP000245283">
    <property type="component" value="Unassembled WGS sequence"/>
</dbReference>
<name>A0A2V1K487_9ACTO</name>
<dbReference type="Pfam" id="PF00005">
    <property type="entry name" value="ABC_tran"/>
    <property type="match status" value="1"/>
</dbReference>
<dbReference type="PROSITE" id="PS00211">
    <property type="entry name" value="ABC_TRANSPORTER_1"/>
    <property type="match status" value="1"/>
</dbReference>
<evidence type="ECO:0000313" key="7">
    <source>
        <dbReference type="Proteomes" id="UP000245283"/>
    </source>
</evidence>
<dbReference type="OrthoDB" id="9804819at2"/>
<dbReference type="InterPro" id="IPR003593">
    <property type="entry name" value="AAA+_ATPase"/>
</dbReference>
<dbReference type="SUPFAM" id="SSF52540">
    <property type="entry name" value="P-loop containing nucleoside triphosphate hydrolases"/>
    <property type="match status" value="1"/>
</dbReference>
<evidence type="ECO:0000256" key="2">
    <source>
        <dbReference type="ARBA" id="ARBA00022448"/>
    </source>
</evidence>
<dbReference type="InterPro" id="IPR027417">
    <property type="entry name" value="P-loop_NTPase"/>
</dbReference>
<organism evidence="6 7">
    <name type="scientific">Ancrocorticia populi</name>
    <dbReference type="NCBI Taxonomy" id="2175228"/>
    <lineage>
        <taxon>Bacteria</taxon>
        <taxon>Bacillati</taxon>
        <taxon>Actinomycetota</taxon>
        <taxon>Actinomycetes</taxon>
        <taxon>Actinomycetales</taxon>
        <taxon>Actinomycetaceae</taxon>
        <taxon>Ancrocorticia</taxon>
    </lineage>
</organism>
<dbReference type="GO" id="GO:0016887">
    <property type="term" value="F:ATP hydrolysis activity"/>
    <property type="evidence" value="ECO:0007669"/>
    <property type="project" value="InterPro"/>
</dbReference>
<sequence>MSTVTITDFHFSYGRTTIFSGLNLEISEGITVLLGPNGAGKTTLMKAIVGLLKPKRGTIQTSGRIGYLEQRFETMDGLRTDRHVAYAAWAAGLPRTECYARADAALASVSLGDKSRSKVKHLSGGQRQRLGLACTLVSDPSVVVLDEPTVGVDPAQRVEIRKQLLAASENTTTIVSTHLVDDAARMADRIIVLNSGVIAFDGTVAELEDFAPQGLDSRTSELEAGYLEVLDA</sequence>
<feature type="domain" description="ABC transporter" evidence="5">
    <location>
        <begin position="4"/>
        <end position="220"/>
    </location>
</feature>
<reference evidence="7" key="1">
    <citation type="submission" date="2018-05" db="EMBL/GenBank/DDBJ databases">
        <authorList>
            <person name="Li Y."/>
        </authorList>
    </citation>
    <scope>NUCLEOTIDE SEQUENCE [LARGE SCALE GENOMIC DNA]</scope>
    <source>
        <strain evidence="7">sk1b4</strain>
    </source>
</reference>
<dbReference type="PANTHER" id="PTHR43335">
    <property type="entry name" value="ABC TRANSPORTER, ATP-BINDING PROTEIN"/>
    <property type="match status" value="1"/>
</dbReference>
<dbReference type="RefSeq" id="WP_109093729.1">
    <property type="nucleotide sequence ID" value="NZ_CAMELQ010000002.1"/>
</dbReference>
<evidence type="ECO:0000313" key="6">
    <source>
        <dbReference type="EMBL" id="PWF25900.1"/>
    </source>
</evidence>
<evidence type="ECO:0000256" key="1">
    <source>
        <dbReference type="ARBA" id="ARBA00005417"/>
    </source>
</evidence>
<dbReference type="GO" id="GO:0005524">
    <property type="term" value="F:ATP binding"/>
    <property type="evidence" value="ECO:0007669"/>
    <property type="project" value="UniProtKB-KW"/>
</dbReference>
<evidence type="ECO:0000256" key="4">
    <source>
        <dbReference type="ARBA" id="ARBA00022840"/>
    </source>
</evidence>
<keyword evidence="2" id="KW-0813">Transport</keyword>
<keyword evidence="7" id="KW-1185">Reference proteome</keyword>
<accession>A0A2V1K487</accession>
<keyword evidence="3" id="KW-0547">Nucleotide-binding</keyword>
<gene>
    <name evidence="6" type="ORF">DD236_07260</name>
</gene>
<comment type="similarity">
    <text evidence="1">Belongs to the ABC transporter superfamily.</text>
</comment>
<dbReference type="SMART" id="SM00382">
    <property type="entry name" value="AAA"/>
    <property type="match status" value="1"/>
</dbReference>
<dbReference type="AlphaFoldDB" id="A0A2V1K487"/>